<dbReference type="Pfam" id="PF07690">
    <property type="entry name" value="MFS_1"/>
    <property type="match status" value="2"/>
</dbReference>
<protein>
    <recommendedName>
        <fullName evidence="8">Major facilitator superfamily (MFS) profile domain-containing protein</fullName>
    </recommendedName>
</protein>
<feature type="transmembrane region" description="Helical" evidence="7">
    <location>
        <begin position="73"/>
        <end position="91"/>
    </location>
</feature>
<feature type="transmembrane region" description="Helical" evidence="7">
    <location>
        <begin position="356"/>
        <end position="376"/>
    </location>
</feature>
<keyword evidence="2" id="KW-0813">Transport</keyword>
<feature type="transmembrane region" description="Helical" evidence="7">
    <location>
        <begin position="30"/>
        <end position="52"/>
    </location>
</feature>
<evidence type="ECO:0000256" key="6">
    <source>
        <dbReference type="ARBA" id="ARBA00023136"/>
    </source>
</evidence>
<reference evidence="9 10" key="1">
    <citation type="submission" date="2018-06" db="EMBL/GenBank/DDBJ databases">
        <title>Extensive metabolic versatility and redundancy in microbially diverse, dynamic hydrothermal sediments.</title>
        <authorList>
            <person name="Dombrowski N."/>
            <person name="Teske A."/>
            <person name="Baker B.J."/>
        </authorList>
    </citation>
    <scope>NUCLEOTIDE SEQUENCE [LARGE SCALE GENOMIC DNA]</scope>
    <source>
        <strain evidence="9">B36_G15</strain>
    </source>
</reference>
<gene>
    <name evidence="9" type="ORF">DRP53_03870</name>
</gene>
<feature type="transmembrane region" description="Helical" evidence="7">
    <location>
        <begin position="296"/>
        <end position="317"/>
    </location>
</feature>
<comment type="caution">
    <text evidence="9">The sequence shown here is derived from an EMBL/GenBank/DDBJ whole genome shotgun (WGS) entry which is preliminary data.</text>
</comment>
<sequence length="379" mass="41669">MLFSRELLLLYGLAGIGMIGGSLFRPILPIFTRAFGATGFEIGLLTSGFMIARAFVSIGSGKLIDLGYSSRKLIRIGFGLVVILTFFFLSVKSYLGILLIRVGQGICSGMIWPSAQIMVGGFSERGYRTRALSIYQITGRIGMLLSRGILIGILMIGTRLGYSAHERYRLVFLFAAILLMGGFLESWFLKGKEKEMEPKDAGGFHFDPILPIAFIMGGLLSLQSIAILYFNEQFSIRPVDIVAILLIMDLVILVTTYLFSFIADRYGVKPALLFIIIPCVVAGLGFPFQRIASLSLLFWFLTRVTVTGFIPIARSYATAQKSGVGMSIGFLNMATNLGAVVGPALGGIIYDQLWGGFKIASYSILSLLLPIFFFWLRRE</sequence>
<dbReference type="PROSITE" id="PS50850">
    <property type="entry name" value="MFS"/>
    <property type="match status" value="1"/>
</dbReference>
<feature type="transmembrane region" description="Helical" evidence="7">
    <location>
        <begin position="168"/>
        <end position="189"/>
    </location>
</feature>
<keyword evidence="5 7" id="KW-1133">Transmembrane helix</keyword>
<evidence type="ECO:0000256" key="7">
    <source>
        <dbReference type="SAM" id="Phobius"/>
    </source>
</evidence>
<name>A0A660SIX3_UNCW3</name>
<evidence type="ECO:0000256" key="2">
    <source>
        <dbReference type="ARBA" id="ARBA00022448"/>
    </source>
</evidence>
<evidence type="ECO:0000313" key="10">
    <source>
        <dbReference type="Proteomes" id="UP000268469"/>
    </source>
</evidence>
<feature type="transmembrane region" description="Helical" evidence="7">
    <location>
        <begin position="7"/>
        <end position="24"/>
    </location>
</feature>
<evidence type="ECO:0000256" key="5">
    <source>
        <dbReference type="ARBA" id="ARBA00022989"/>
    </source>
</evidence>
<dbReference type="AlphaFoldDB" id="A0A660SIX3"/>
<feature type="transmembrane region" description="Helical" evidence="7">
    <location>
        <begin position="241"/>
        <end position="259"/>
    </location>
</feature>
<proteinExistence type="predicted"/>
<dbReference type="Proteomes" id="UP000268469">
    <property type="component" value="Unassembled WGS sequence"/>
</dbReference>
<dbReference type="InterPro" id="IPR020846">
    <property type="entry name" value="MFS_dom"/>
</dbReference>
<dbReference type="InterPro" id="IPR036259">
    <property type="entry name" value="MFS_trans_sf"/>
</dbReference>
<comment type="subcellular location">
    <subcellularLocation>
        <location evidence="1">Cell membrane</location>
        <topology evidence="1">Multi-pass membrane protein</topology>
    </subcellularLocation>
</comment>
<evidence type="ECO:0000313" key="9">
    <source>
        <dbReference type="EMBL" id="RKX70759.1"/>
    </source>
</evidence>
<feature type="transmembrane region" description="Helical" evidence="7">
    <location>
        <begin position="97"/>
        <end position="123"/>
    </location>
</feature>
<feature type="transmembrane region" description="Helical" evidence="7">
    <location>
        <begin position="209"/>
        <end position="229"/>
    </location>
</feature>
<dbReference type="EMBL" id="QNBE01000028">
    <property type="protein sequence ID" value="RKX70759.1"/>
    <property type="molecule type" value="Genomic_DNA"/>
</dbReference>
<feature type="transmembrane region" description="Helical" evidence="7">
    <location>
        <begin position="144"/>
        <end position="162"/>
    </location>
</feature>
<keyword evidence="6 7" id="KW-0472">Membrane</keyword>
<dbReference type="InterPro" id="IPR050171">
    <property type="entry name" value="MFS_Transporters"/>
</dbReference>
<feature type="transmembrane region" description="Helical" evidence="7">
    <location>
        <begin position="329"/>
        <end position="350"/>
    </location>
</feature>
<dbReference type="GO" id="GO:0005886">
    <property type="term" value="C:plasma membrane"/>
    <property type="evidence" value="ECO:0007669"/>
    <property type="project" value="UniProtKB-SubCell"/>
</dbReference>
<evidence type="ECO:0000256" key="1">
    <source>
        <dbReference type="ARBA" id="ARBA00004651"/>
    </source>
</evidence>
<dbReference type="InterPro" id="IPR011701">
    <property type="entry name" value="MFS"/>
</dbReference>
<organism evidence="9 10">
    <name type="scientific">candidate division WOR-3 bacterium</name>
    <dbReference type="NCBI Taxonomy" id="2052148"/>
    <lineage>
        <taxon>Bacteria</taxon>
        <taxon>Bacteria division WOR-3</taxon>
    </lineage>
</organism>
<keyword evidence="3" id="KW-1003">Cell membrane</keyword>
<evidence type="ECO:0000256" key="3">
    <source>
        <dbReference type="ARBA" id="ARBA00022475"/>
    </source>
</evidence>
<dbReference type="PANTHER" id="PTHR23517">
    <property type="entry name" value="RESISTANCE PROTEIN MDTM, PUTATIVE-RELATED-RELATED"/>
    <property type="match status" value="1"/>
</dbReference>
<accession>A0A660SIX3</accession>
<feature type="transmembrane region" description="Helical" evidence="7">
    <location>
        <begin position="271"/>
        <end position="290"/>
    </location>
</feature>
<feature type="domain" description="Major facilitator superfamily (MFS) profile" evidence="8">
    <location>
        <begin position="1"/>
        <end position="379"/>
    </location>
</feature>
<evidence type="ECO:0000259" key="8">
    <source>
        <dbReference type="PROSITE" id="PS50850"/>
    </source>
</evidence>
<dbReference type="SUPFAM" id="SSF103473">
    <property type="entry name" value="MFS general substrate transporter"/>
    <property type="match status" value="1"/>
</dbReference>
<dbReference type="GO" id="GO:0022857">
    <property type="term" value="F:transmembrane transporter activity"/>
    <property type="evidence" value="ECO:0007669"/>
    <property type="project" value="InterPro"/>
</dbReference>
<evidence type="ECO:0000256" key="4">
    <source>
        <dbReference type="ARBA" id="ARBA00022692"/>
    </source>
</evidence>
<keyword evidence="4 7" id="KW-0812">Transmembrane</keyword>
<dbReference type="Gene3D" id="1.20.1250.20">
    <property type="entry name" value="MFS general substrate transporter like domains"/>
    <property type="match status" value="2"/>
</dbReference>